<dbReference type="PANTHER" id="PTHR15887:SF1">
    <property type="entry name" value="TRANSMEMBRANE PROTEIN 69"/>
    <property type="match status" value="1"/>
</dbReference>
<dbReference type="AlphaFoldDB" id="A0AAD7WAY4"/>
<evidence type="ECO:0000313" key="2">
    <source>
        <dbReference type="EMBL" id="KAJ8390417.1"/>
    </source>
</evidence>
<evidence type="ECO:0000313" key="3">
    <source>
        <dbReference type="Proteomes" id="UP001221898"/>
    </source>
</evidence>
<dbReference type="Pfam" id="PF11911">
    <property type="entry name" value="DUF3429"/>
    <property type="match status" value="1"/>
</dbReference>
<keyword evidence="1" id="KW-0472">Membrane</keyword>
<accession>A0AAD7WAY4</accession>
<proteinExistence type="predicted"/>
<gene>
    <name evidence="2" type="ORF">AAFF_G00108110</name>
</gene>
<feature type="transmembrane region" description="Helical" evidence="1">
    <location>
        <begin position="229"/>
        <end position="246"/>
    </location>
</feature>
<keyword evidence="3" id="KW-1185">Reference proteome</keyword>
<feature type="transmembrane region" description="Helical" evidence="1">
    <location>
        <begin position="196"/>
        <end position="217"/>
    </location>
</feature>
<comment type="caution">
    <text evidence="2">The sequence shown here is derived from an EMBL/GenBank/DDBJ whole genome shotgun (WGS) entry which is preliminary data.</text>
</comment>
<evidence type="ECO:0008006" key="4">
    <source>
        <dbReference type="Google" id="ProtNLM"/>
    </source>
</evidence>
<dbReference type="EMBL" id="JAINUG010000170">
    <property type="protein sequence ID" value="KAJ8390417.1"/>
    <property type="molecule type" value="Genomic_DNA"/>
</dbReference>
<feature type="transmembrane region" description="Helical" evidence="1">
    <location>
        <begin position="315"/>
        <end position="335"/>
    </location>
</feature>
<dbReference type="PANTHER" id="PTHR15887">
    <property type="entry name" value="TRANSMEMBRANE PROTEIN 69"/>
    <property type="match status" value="1"/>
</dbReference>
<organism evidence="2 3">
    <name type="scientific">Aldrovandia affinis</name>
    <dbReference type="NCBI Taxonomy" id="143900"/>
    <lineage>
        <taxon>Eukaryota</taxon>
        <taxon>Metazoa</taxon>
        <taxon>Chordata</taxon>
        <taxon>Craniata</taxon>
        <taxon>Vertebrata</taxon>
        <taxon>Euteleostomi</taxon>
        <taxon>Actinopterygii</taxon>
        <taxon>Neopterygii</taxon>
        <taxon>Teleostei</taxon>
        <taxon>Notacanthiformes</taxon>
        <taxon>Halosauridae</taxon>
        <taxon>Aldrovandia</taxon>
    </lineage>
</organism>
<keyword evidence="1" id="KW-1133">Transmembrane helix</keyword>
<keyword evidence="1" id="KW-0812">Transmembrane</keyword>
<name>A0AAD7WAY4_9TELE</name>
<protein>
    <recommendedName>
        <fullName evidence="4">Transmembrane protein 69</fullName>
    </recommendedName>
</protein>
<sequence>MWVLRKAEHQGGACASMATRARLRHTAAVHDAAAEQLTQLLQPPRFLTSSGGVVGMGDQPCWGEREERLLCEKTVVIMIRFVMKRRIMNYFTGQPWQSLQRMSRMSSCPVQLGCLTGVGNLAIRSGCSQLLCRVPSGCSRLLSGKTSNGCMVRLQPLHRSPASHQQQRRPEQEQSPRELDLLRYDMKDLLKGPKPALYLGFCGLLPFLAPPLVMAITELYFPDLAYAQVAYGASILSFLGGARWGFALPEGSPAKPDWLNLGNSVVPSLLAWVALMFRDSITEATMMVVMGLGISLHYDLALLPGYPSWFKALRTVLTLVATFSLVATLMVKGVYPEKKLSLWD</sequence>
<dbReference type="Proteomes" id="UP001221898">
    <property type="component" value="Unassembled WGS sequence"/>
</dbReference>
<dbReference type="InterPro" id="IPR021836">
    <property type="entry name" value="DUF3429"/>
</dbReference>
<reference evidence="2" key="1">
    <citation type="journal article" date="2023" name="Science">
        <title>Genome structures resolve the early diversification of teleost fishes.</title>
        <authorList>
            <person name="Parey E."/>
            <person name="Louis A."/>
            <person name="Montfort J."/>
            <person name="Bouchez O."/>
            <person name="Roques C."/>
            <person name="Iampietro C."/>
            <person name="Lluch J."/>
            <person name="Castinel A."/>
            <person name="Donnadieu C."/>
            <person name="Desvignes T."/>
            <person name="Floi Bucao C."/>
            <person name="Jouanno E."/>
            <person name="Wen M."/>
            <person name="Mejri S."/>
            <person name="Dirks R."/>
            <person name="Jansen H."/>
            <person name="Henkel C."/>
            <person name="Chen W.J."/>
            <person name="Zahm M."/>
            <person name="Cabau C."/>
            <person name="Klopp C."/>
            <person name="Thompson A.W."/>
            <person name="Robinson-Rechavi M."/>
            <person name="Braasch I."/>
            <person name="Lecointre G."/>
            <person name="Bobe J."/>
            <person name="Postlethwait J.H."/>
            <person name="Berthelot C."/>
            <person name="Roest Crollius H."/>
            <person name="Guiguen Y."/>
        </authorList>
    </citation>
    <scope>NUCLEOTIDE SEQUENCE</scope>
    <source>
        <strain evidence="2">NC1722</strain>
    </source>
</reference>
<feature type="transmembrane region" description="Helical" evidence="1">
    <location>
        <begin position="284"/>
        <end position="303"/>
    </location>
</feature>
<evidence type="ECO:0000256" key="1">
    <source>
        <dbReference type="SAM" id="Phobius"/>
    </source>
</evidence>
<feature type="transmembrane region" description="Helical" evidence="1">
    <location>
        <begin position="258"/>
        <end position="278"/>
    </location>
</feature>